<name>X1KEK5_9ZZZZ</name>
<reference evidence="2" key="1">
    <citation type="journal article" date="2014" name="Front. Microbiol.">
        <title>High frequency of phylogenetically diverse reductive dehalogenase-homologous genes in deep subseafloor sedimentary metagenomes.</title>
        <authorList>
            <person name="Kawai M."/>
            <person name="Futagami T."/>
            <person name="Toyoda A."/>
            <person name="Takaki Y."/>
            <person name="Nishi S."/>
            <person name="Hori S."/>
            <person name="Arai W."/>
            <person name="Tsubouchi T."/>
            <person name="Morono Y."/>
            <person name="Uchiyama I."/>
            <person name="Ito T."/>
            <person name="Fujiyama A."/>
            <person name="Inagaki F."/>
            <person name="Takami H."/>
        </authorList>
    </citation>
    <scope>NUCLEOTIDE SEQUENCE</scope>
    <source>
        <strain evidence="2">Expedition CK06-06</strain>
    </source>
</reference>
<accession>X1KEK5</accession>
<evidence type="ECO:0000256" key="1">
    <source>
        <dbReference type="SAM" id="Phobius"/>
    </source>
</evidence>
<evidence type="ECO:0000313" key="2">
    <source>
        <dbReference type="EMBL" id="GAH88604.1"/>
    </source>
</evidence>
<organism evidence="2">
    <name type="scientific">marine sediment metagenome</name>
    <dbReference type="NCBI Taxonomy" id="412755"/>
    <lineage>
        <taxon>unclassified sequences</taxon>
        <taxon>metagenomes</taxon>
        <taxon>ecological metagenomes</taxon>
    </lineage>
</organism>
<keyword evidence="1" id="KW-0472">Membrane</keyword>
<keyword evidence="1" id="KW-0812">Transmembrane</keyword>
<protein>
    <submittedName>
        <fullName evidence="2">Uncharacterized protein</fullName>
    </submittedName>
</protein>
<keyword evidence="1" id="KW-1133">Transmembrane helix</keyword>
<comment type="caution">
    <text evidence="2">The sequence shown here is derived from an EMBL/GenBank/DDBJ whole genome shotgun (WGS) entry which is preliminary data.</text>
</comment>
<proteinExistence type="predicted"/>
<sequence>MSRYYRYLFMILVLMALSVVVLGYILWDAKTVPEQYNSIGRAAEISPDYCGTVIPPNIAPLT</sequence>
<dbReference type="EMBL" id="BARU01036213">
    <property type="protein sequence ID" value="GAH88604.1"/>
    <property type="molecule type" value="Genomic_DNA"/>
</dbReference>
<gene>
    <name evidence="2" type="ORF">S03H2_56589</name>
</gene>
<feature type="transmembrane region" description="Helical" evidence="1">
    <location>
        <begin position="7"/>
        <end position="27"/>
    </location>
</feature>
<feature type="non-terminal residue" evidence="2">
    <location>
        <position position="62"/>
    </location>
</feature>
<dbReference type="AlphaFoldDB" id="X1KEK5"/>